<dbReference type="EMBL" id="WMBC01000003">
    <property type="protein sequence ID" value="MTD60637.1"/>
    <property type="molecule type" value="Genomic_DNA"/>
</dbReference>
<organism evidence="2 3">
    <name type="scientific">Blautia luti DSM 14534 = JCM 17040</name>
    <dbReference type="NCBI Taxonomy" id="649762"/>
    <lineage>
        <taxon>Bacteria</taxon>
        <taxon>Bacillati</taxon>
        <taxon>Bacillota</taxon>
        <taxon>Clostridia</taxon>
        <taxon>Lachnospirales</taxon>
        <taxon>Lachnospiraceae</taxon>
        <taxon>Blautia</taxon>
    </lineage>
</organism>
<protein>
    <submittedName>
        <fullName evidence="2">Uncharacterized protein</fullName>
    </submittedName>
</protein>
<evidence type="ECO:0000256" key="1">
    <source>
        <dbReference type="SAM" id="Coils"/>
    </source>
</evidence>
<dbReference type="AlphaFoldDB" id="A0A844GK44"/>
<accession>A0A844GK44</accession>
<dbReference type="RefSeq" id="WP_154779893.1">
    <property type="nucleotide sequence ID" value="NZ_WMBC01000003.1"/>
</dbReference>
<dbReference type="Gene3D" id="3.40.50.1110">
    <property type="entry name" value="SGNH hydrolase"/>
    <property type="match status" value="1"/>
</dbReference>
<dbReference type="InterPro" id="IPR036514">
    <property type="entry name" value="SGNH_hydro_sf"/>
</dbReference>
<evidence type="ECO:0000313" key="2">
    <source>
        <dbReference type="EMBL" id="MTD60637.1"/>
    </source>
</evidence>
<evidence type="ECO:0000313" key="3">
    <source>
        <dbReference type="Proteomes" id="UP000437824"/>
    </source>
</evidence>
<keyword evidence="1" id="KW-0175">Coiled coil</keyword>
<gene>
    <name evidence="2" type="ORF">GKZ57_05015</name>
</gene>
<reference evidence="2 3" key="1">
    <citation type="submission" date="2019-11" db="EMBL/GenBank/DDBJ databases">
        <title>Draft genome sequence of Blautia luti DSM 14534T, isolated from human stool.</title>
        <authorList>
            <person name="Ortiz R."/>
            <person name="Melis-Arcos F."/>
            <person name="Covarrubias P."/>
            <person name="Cardenas J.P."/>
            <person name="Perez-Donoso J."/>
            <person name="Almonacid D."/>
        </authorList>
    </citation>
    <scope>NUCLEOTIDE SEQUENCE [LARGE SCALE GENOMIC DNA]</scope>
    <source>
        <strain evidence="2 3">DSM 14534</strain>
    </source>
</reference>
<proteinExistence type="predicted"/>
<dbReference type="Proteomes" id="UP000437824">
    <property type="component" value="Unassembled WGS sequence"/>
</dbReference>
<feature type="coiled-coil region" evidence="1">
    <location>
        <begin position="893"/>
        <end position="920"/>
    </location>
</feature>
<name>A0A844GK44_9FIRM</name>
<comment type="caution">
    <text evidence="2">The sequence shown here is derived from an EMBL/GenBank/DDBJ whole genome shotgun (WGS) entry which is preliminary data.</text>
</comment>
<sequence length="1216" mass="135524">MGEFLGKRVIPRHEGDWDKARSYEPLMIVLDPETGDGYISRYDVPAGTLLTNEHYWARCSHFNAQMHRLETDVAEDVEGMHTDLANTKSAMSEELSQTHQKMAEELSETENRMGEKVTAATSAMKDTQSSMDAAVAQMNKRLDANVTASTDSKADYAAELVDTRVDSEGTTYPNAGEAIRSITAGLARKIVPAEMGTAYRNENTVQNSMEGAAVHCLVHHVSGYTGTFLGFFGSYEECKEKSFRVVILSNKVPYEGQAIITNSPNAWGSDNGKVGCVALGAVKLNEENGYLAAFDLDFSESRWEEFVTKYTASRKFYFCIRREKATAQDSEFYVYAYETTDVKDFGWKYVSEHDCLRILEQEIINARAGEASLPQLLRAHEAILKEVTDCHTDSAGVEYDSLAERLKLIDAMAAPRLPVSYYFGPKDNTNGALSKGVTGAEVDGQNVVFKFDHAAYVTQYEKLQWSSLHFAYCISYEQMMKLKRLDRLYLELTLEGIGPEGNKELEGAEVKVRFYVNSIGSWASTVTPIITTSVTVGSRIFYPLEQEIVEKVIALGKPLYIVFAGSFLNDKIVENLGQIQLTTSIVNQQSFIARSRFISRADHAETATFANEAGSATHAKEAESAEEAGYAGSAGSAVVADNFFMVSADELLNQEKVRYSLGMDTLQYPEKYPYAYRFGFQSTGNRASAKISGTGFDQVVEFSIGMSKESDQPHNQGYAKQLSGMMSFDEMLRKFEEGYQYCYLCEIEEFENCPEGVQGGAYDNRLLIAYYLDSKFTNPINVSPVLKRTIYGNRKMYVWKFAFTQEILEAIQVQKEAGTFSASWFGIWNTRKYSGEEPVVWTPKWYWQDYAFVDDSFSDEDMATFFQSKYTYWCSYVNHGKLKERFAEVDASLEQLKSGEEKAEERLNGQEARIKNLEKPTVLTGIVCWGDSLTAGGGWTSTLQKLSGIPVYNGGTGGENARTIAARQGADVMLVNNITIPATCEPVTIAVRKTDSGILTEEGYKVTPLLQGGAHVNPVKIGEVEGTLRWTGTNYADTNGIWTFTRSAAGEAVTIKRPTAVRTAFDRLHNQPSEVMILFIGQNGGYADLTDLIRMHQQMISHFKGKEYLVLGLSSGTESQRAEYEKQMKQAFGRRFVSLREYLAHPVYDTDGKTVISCYGLDDAGLDPTDADIERIKQGQVPQTLLADSVHYTAATKTVIGTMLYKKMIELGILEQ</sequence>
<dbReference type="SUPFAM" id="SSF52266">
    <property type="entry name" value="SGNH hydrolase"/>
    <property type="match status" value="1"/>
</dbReference>